<dbReference type="Proteomes" id="UP000815677">
    <property type="component" value="Unassembled WGS sequence"/>
</dbReference>
<evidence type="ECO:0000313" key="3">
    <source>
        <dbReference type="Proteomes" id="UP000815677"/>
    </source>
</evidence>
<dbReference type="EMBL" id="DF849791">
    <property type="protein sequence ID" value="GAT58890.1"/>
    <property type="molecule type" value="Genomic_DNA"/>
</dbReference>
<protein>
    <submittedName>
        <fullName evidence="2">Uncharacterized protein</fullName>
    </submittedName>
</protein>
<feature type="region of interest" description="Disordered" evidence="1">
    <location>
        <begin position="80"/>
        <end position="130"/>
    </location>
</feature>
<name>A0ABQ0M6E7_MYCCL</name>
<evidence type="ECO:0000256" key="1">
    <source>
        <dbReference type="SAM" id="MobiDB-lite"/>
    </source>
</evidence>
<reference evidence="2" key="1">
    <citation type="submission" date="2014-09" db="EMBL/GenBank/DDBJ databases">
        <title>Genome sequence of the luminous mushroom Mycena chlorophos for searching fungal bioluminescence genes.</title>
        <authorList>
            <person name="Tanaka Y."/>
            <person name="Kasuga D."/>
            <person name="Oba Y."/>
            <person name="Hase S."/>
            <person name="Sato K."/>
            <person name="Oba Y."/>
            <person name="Sakakibara Y."/>
        </authorList>
    </citation>
    <scope>NUCLEOTIDE SEQUENCE</scope>
</reference>
<sequence>MNASPQDGAADTQVFSTTSLVQALAEPFSSTRNRPARLPRSARHHQLPRVVGFVFDINSLPPGAADLIQGSTSQLQVERGRRVFRDQSNRNVASRPSTPSRNRTPPGGHQAAGDRPGIRRSPRAMPYPPVVRLPGRIRGVYDPMPEMLSRRLRQMRDDAENLDIAHWPSLEFSLINPQARMPAAALDENPQDVEIITIVVQAPNGNLLWVDETDPRKMNTDTPAGGQADTKKRTRPSITQSSIGWKRARVG</sequence>
<accession>A0ABQ0M6E7</accession>
<feature type="region of interest" description="Disordered" evidence="1">
    <location>
        <begin position="210"/>
        <end position="251"/>
    </location>
</feature>
<keyword evidence="3" id="KW-1185">Reference proteome</keyword>
<evidence type="ECO:0000313" key="2">
    <source>
        <dbReference type="EMBL" id="GAT58890.1"/>
    </source>
</evidence>
<feature type="compositionally biased region" description="Low complexity" evidence="1">
    <location>
        <begin position="94"/>
        <end position="106"/>
    </location>
</feature>
<proteinExistence type="predicted"/>
<gene>
    <name evidence="2" type="ORF">MCHLO_15267</name>
</gene>
<organism evidence="2 3">
    <name type="scientific">Mycena chlorophos</name>
    <name type="common">Agaric fungus</name>
    <name type="synonym">Agaricus chlorophos</name>
    <dbReference type="NCBI Taxonomy" id="658473"/>
    <lineage>
        <taxon>Eukaryota</taxon>
        <taxon>Fungi</taxon>
        <taxon>Dikarya</taxon>
        <taxon>Basidiomycota</taxon>
        <taxon>Agaricomycotina</taxon>
        <taxon>Agaricomycetes</taxon>
        <taxon>Agaricomycetidae</taxon>
        <taxon>Agaricales</taxon>
        <taxon>Marasmiineae</taxon>
        <taxon>Mycenaceae</taxon>
        <taxon>Mycena</taxon>
    </lineage>
</organism>